<name>A0AB74UG93_9GAMM</name>
<evidence type="ECO:0000256" key="1">
    <source>
        <dbReference type="SAM" id="Phobius"/>
    </source>
</evidence>
<dbReference type="InterPro" id="IPR024402">
    <property type="entry name" value="DUF2726"/>
</dbReference>
<dbReference type="Pfam" id="PF10881">
    <property type="entry name" value="DUF2726"/>
    <property type="match status" value="1"/>
</dbReference>
<gene>
    <name evidence="3" type="ORF">ABV408_02455</name>
</gene>
<dbReference type="EMBL" id="CP159578">
    <property type="protein sequence ID" value="XCJ80050.1"/>
    <property type="molecule type" value="Genomic_DNA"/>
</dbReference>
<dbReference type="AlphaFoldDB" id="A0AB74UG93"/>
<evidence type="ECO:0000313" key="3">
    <source>
        <dbReference type="EMBL" id="XCJ80050.1"/>
    </source>
</evidence>
<accession>A0AB74UG93</accession>
<feature type="transmembrane region" description="Helical" evidence="1">
    <location>
        <begin position="12"/>
        <end position="33"/>
    </location>
</feature>
<organism evidence="3">
    <name type="scientific">Salinicola endophyticus</name>
    <dbReference type="NCBI Taxonomy" id="1949083"/>
    <lineage>
        <taxon>Bacteria</taxon>
        <taxon>Pseudomonadati</taxon>
        <taxon>Pseudomonadota</taxon>
        <taxon>Gammaproteobacteria</taxon>
        <taxon>Oceanospirillales</taxon>
        <taxon>Halomonadaceae</taxon>
        <taxon>Salinicola</taxon>
    </lineage>
</organism>
<keyword evidence="1" id="KW-0812">Transmembrane</keyword>
<reference evidence="3" key="1">
    <citation type="submission" date="2024-06" db="EMBL/GenBank/DDBJ databases">
        <title>Complete genome of Salinicola endophyticus HNIBRBA4755.</title>
        <authorList>
            <person name="Shin S.Y."/>
            <person name="Kang H."/>
            <person name="Song J."/>
        </authorList>
    </citation>
    <scope>NUCLEOTIDE SEQUENCE</scope>
    <source>
        <strain evidence="3">HNIBRBA4755</strain>
    </source>
</reference>
<proteinExistence type="predicted"/>
<keyword evidence="1" id="KW-0472">Membrane</keyword>
<protein>
    <submittedName>
        <fullName evidence="3">DUF2726 domain-containing protein</fullName>
    </submittedName>
</protein>
<sequence length="186" mass="20806">MSAGDFSEVVTLLSIPALCLGGLCLGWVIMMLIGRGRRSLPYAAQPQLNSAAEQAFLSAVSRAVGSGAMIACKVRIADVLQVRFRQRHPRDQRWWRYFRLISSKHVDIVLCEPLGGRILAAIELDDRSHLRRDRRRRDRFVDDAFSSAGVPLLRFPVQGRYDSEAIRDRLKASLGTSPLQLEGSSE</sequence>
<keyword evidence="1" id="KW-1133">Transmembrane helix</keyword>
<feature type="domain" description="DUF2726" evidence="2">
    <location>
        <begin position="47"/>
        <end position="171"/>
    </location>
</feature>
<dbReference type="RefSeq" id="WP_353980900.1">
    <property type="nucleotide sequence ID" value="NZ_CP159578.1"/>
</dbReference>
<evidence type="ECO:0000259" key="2">
    <source>
        <dbReference type="Pfam" id="PF10881"/>
    </source>
</evidence>